<evidence type="ECO:0000313" key="10">
    <source>
        <dbReference type="Proteomes" id="UP000186601"/>
    </source>
</evidence>
<dbReference type="InterPro" id="IPR047177">
    <property type="entry name" value="Pept_M20A"/>
</dbReference>
<gene>
    <name evidence="9" type="ORF">PHLCEN_2v10393</name>
</gene>
<feature type="binding site" evidence="7">
    <location>
        <position position="210"/>
    </location>
    <ligand>
        <name>Zn(2+)</name>
        <dbReference type="ChEBI" id="CHEBI:29105"/>
        <label>2</label>
    </ligand>
</feature>
<sequence length="593" mass="64106">MSLIPMVEKEGLLSNSLSQPTRKSTGPLKTSIYVLLALICTGTALYSVQPHFFCGGHVGTAGGDICPQPGVLVPSKNGALWKGLVEETYNSQEFHDRAVNWLGGAVRVPTESFDRMLPVGEDPRWDVFGPFHDYLLTAFPLIHTTLELTKVNTYGLVYVWKGSDETQKPLLLAAHQDVVPVNPETADVWTHPPYSGYFDGERIWGRGSWDDKSGLIGIMTTIETLLENGFKPTRSVVLAFGFDEEASGLHGASAIGKYLLETYGENAFAMLVDEGGDYMVEYGKVYATVGTAEKGYLDTRVEVASPGGHSSVPPPHTSIGILSSLLVHIEANPFVAHLGRGTPMYLKSQCLAAHAPGLPRSLRKSLTDAARSDKALRKAEEALFADPRFKALVGTTQAIDLVQGGVKTNALPESAWAVVDHRVATDSSIEDVQKHETELLKHLASAFNLSYTAFGKQISEPGVPAYGTLTIDEAWGAALAPAPVTPSSGDAAAPFNLLAGTVKATYEAHRNISDGNGDGVVVSPGIMSGNTDTRHYWRLTEHIFRYSHHYTGNQTWVAGGAHTVNEAIYVDSWLEQIRFITTLILNADESTSL</sequence>
<dbReference type="GO" id="GO:0051603">
    <property type="term" value="P:proteolysis involved in protein catabolic process"/>
    <property type="evidence" value="ECO:0007669"/>
    <property type="project" value="TreeGrafter"/>
</dbReference>
<evidence type="ECO:0000256" key="6">
    <source>
        <dbReference type="PIRSR" id="PIRSR037217-1"/>
    </source>
</evidence>
<dbReference type="InterPro" id="IPR001261">
    <property type="entry name" value="ArgE/DapE_CS"/>
</dbReference>
<dbReference type="OrthoDB" id="3064516at2759"/>
<evidence type="ECO:0000313" key="9">
    <source>
        <dbReference type="EMBL" id="PSR73823.1"/>
    </source>
</evidence>
<protein>
    <recommendedName>
        <fullName evidence="8">Peptidase M20 dimerisation domain-containing protein</fullName>
    </recommendedName>
</protein>
<evidence type="ECO:0000256" key="3">
    <source>
        <dbReference type="ARBA" id="ARBA00022723"/>
    </source>
</evidence>
<dbReference type="PANTHER" id="PTHR45962">
    <property type="entry name" value="N-FATTY-ACYL-AMINO ACID SYNTHASE/HYDROLASE PM20D1"/>
    <property type="match status" value="1"/>
</dbReference>
<dbReference type="CDD" id="cd05674">
    <property type="entry name" value="M20_yscS"/>
    <property type="match status" value="1"/>
</dbReference>
<dbReference type="Pfam" id="PF07687">
    <property type="entry name" value="M20_dimer"/>
    <property type="match status" value="1"/>
</dbReference>
<evidence type="ECO:0000256" key="4">
    <source>
        <dbReference type="ARBA" id="ARBA00022801"/>
    </source>
</evidence>
<dbReference type="GO" id="GO:0004181">
    <property type="term" value="F:metallocarboxypeptidase activity"/>
    <property type="evidence" value="ECO:0007669"/>
    <property type="project" value="InterPro"/>
</dbReference>
<dbReference type="Gene3D" id="3.40.630.10">
    <property type="entry name" value="Zn peptidases"/>
    <property type="match status" value="1"/>
</dbReference>
<evidence type="ECO:0000256" key="2">
    <source>
        <dbReference type="ARBA" id="ARBA00022670"/>
    </source>
</evidence>
<evidence type="ECO:0000256" key="7">
    <source>
        <dbReference type="PIRSR" id="PIRSR037217-2"/>
    </source>
</evidence>
<feature type="binding site" evidence="7">
    <location>
        <position position="245"/>
    </location>
    <ligand>
        <name>Zn(2+)</name>
        <dbReference type="ChEBI" id="CHEBI:29105"/>
        <label>1</label>
    </ligand>
</feature>
<keyword evidence="4" id="KW-0378">Hydrolase</keyword>
<dbReference type="Gene3D" id="1.10.150.900">
    <property type="match status" value="1"/>
</dbReference>
<evidence type="ECO:0000256" key="1">
    <source>
        <dbReference type="ARBA" id="ARBA00006247"/>
    </source>
</evidence>
<organism evidence="9 10">
    <name type="scientific">Hermanssonia centrifuga</name>
    <dbReference type="NCBI Taxonomy" id="98765"/>
    <lineage>
        <taxon>Eukaryota</taxon>
        <taxon>Fungi</taxon>
        <taxon>Dikarya</taxon>
        <taxon>Basidiomycota</taxon>
        <taxon>Agaricomycotina</taxon>
        <taxon>Agaricomycetes</taxon>
        <taxon>Polyporales</taxon>
        <taxon>Meruliaceae</taxon>
        <taxon>Hermanssonia</taxon>
    </lineage>
</organism>
<evidence type="ECO:0000259" key="8">
    <source>
        <dbReference type="Pfam" id="PF07687"/>
    </source>
</evidence>
<feature type="binding site" evidence="7">
    <location>
        <position position="175"/>
    </location>
    <ligand>
        <name>Zn(2+)</name>
        <dbReference type="ChEBI" id="CHEBI:29105"/>
        <label>2</label>
    </ligand>
</feature>
<evidence type="ECO:0000256" key="5">
    <source>
        <dbReference type="ARBA" id="ARBA00022833"/>
    </source>
</evidence>
<dbReference type="SUPFAM" id="SSF55031">
    <property type="entry name" value="Bacterial exopeptidase dimerisation domain"/>
    <property type="match status" value="1"/>
</dbReference>
<dbReference type="STRING" id="98765.A0A2R6NP45"/>
<keyword evidence="10" id="KW-1185">Reference proteome</keyword>
<dbReference type="PANTHER" id="PTHR45962:SF1">
    <property type="entry name" value="N-FATTY-ACYL-AMINO ACID SYNTHASE_HYDROLASE PM20D1"/>
    <property type="match status" value="1"/>
</dbReference>
<name>A0A2R6NP45_9APHY</name>
<feature type="binding site" evidence="7">
    <location>
        <position position="562"/>
    </location>
    <ligand>
        <name>Zn(2+)</name>
        <dbReference type="ChEBI" id="CHEBI:29105"/>
        <label>1</label>
    </ligand>
</feature>
<dbReference type="Proteomes" id="UP000186601">
    <property type="component" value="Unassembled WGS sequence"/>
</dbReference>
<dbReference type="InterPro" id="IPR017141">
    <property type="entry name" value="Pept_M20_carboxypep"/>
</dbReference>
<proteinExistence type="inferred from homology"/>
<dbReference type="GO" id="GO:0000328">
    <property type="term" value="C:fungal-type vacuole lumen"/>
    <property type="evidence" value="ECO:0007669"/>
    <property type="project" value="TreeGrafter"/>
</dbReference>
<accession>A0A2R6NP45</accession>
<feature type="active site" evidence="6">
    <location>
        <position position="177"/>
    </location>
</feature>
<dbReference type="AlphaFoldDB" id="A0A2R6NP45"/>
<comment type="caution">
    <text evidence="9">The sequence shown here is derived from an EMBL/GenBank/DDBJ whole genome shotgun (WGS) entry which is preliminary data.</text>
</comment>
<feature type="active site" description="Proton acceptor" evidence="6">
    <location>
        <position position="244"/>
    </location>
</feature>
<dbReference type="Gene3D" id="3.30.70.360">
    <property type="match status" value="1"/>
</dbReference>
<dbReference type="PROSITE" id="PS00758">
    <property type="entry name" value="ARGE_DAPE_CPG2_1"/>
    <property type="match status" value="1"/>
</dbReference>
<reference evidence="9 10" key="1">
    <citation type="submission" date="2018-02" db="EMBL/GenBank/DDBJ databases">
        <title>Genome sequence of the basidiomycete white-rot fungus Phlebia centrifuga.</title>
        <authorList>
            <person name="Granchi Z."/>
            <person name="Peng M."/>
            <person name="de Vries R.P."/>
            <person name="Hilden K."/>
            <person name="Makela M.R."/>
            <person name="Grigoriev I."/>
            <person name="Riley R."/>
        </authorList>
    </citation>
    <scope>NUCLEOTIDE SEQUENCE [LARGE SCALE GENOMIC DNA]</scope>
    <source>
        <strain evidence="9 10">FBCC195</strain>
    </source>
</reference>
<feature type="domain" description="Peptidase M20 dimerisation" evidence="8">
    <location>
        <begin position="291"/>
        <end position="444"/>
    </location>
</feature>
<dbReference type="InterPro" id="IPR036264">
    <property type="entry name" value="Bact_exopeptidase_dim_dom"/>
</dbReference>
<dbReference type="SUPFAM" id="SSF53187">
    <property type="entry name" value="Zn-dependent exopeptidases"/>
    <property type="match status" value="1"/>
</dbReference>
<feature type="binding site" evidence="7">
    <location>
        <position position="273"/>
    </location>
    <ligand>
        <name>Zn(2+)</name>
        <dbReference type="ChEBI" id="CHEBI:29105"/>
        <label>2</label>
    </ligand>
</feature>
<dbReference type="PIRSF" id="PIRSF037217">
    <property type="entry name" value="Carboxypeptidase_S"/>
    <property type="match status" value="1"/>
</dbReference>
<comment type="similarity">
    <text evidence="1">Belongs to the peptidase M20A family.</text>
</comment>
<feature type="binding site" evidence="7">
    <location>
        <position position="210"/>
    </location>
    <ligand>
        <name>Zn(2+)</name>
        <dbReference type="ChEBI" id="CHEBI:29105"/>
        <label>1</label>
    </ligand>
</feature>
<dbReference type="EMBL" id="MLYV02001062">
    <property type="protein sequence ID" value="PSR73823.1"/>
    <property type="molecule type" value="Genomic_DNA"/>
</dbReference>
<keyword evidence="3 7" id="KW-0479">Metal-binding</keyword>
<keyword evidence="2" id="KW-0645">Protease</keyword>
<dbReference type="InterPro" id="IPR002933">
    <property type="entry name" value="Peptidase_M20"/>
</dbReference>
<dbReference type="FunFam" id="3.40.630.10:FF:000027">
    <property type="entry name" value="N-fatty-acyl-amino acid synthase/hydrolase PM20D1"/>
    <property type="match status" value="1"/>
</dbReference>
<keyword evidence="5 7" id="KW-0862">Zinc</keyword>
<dbReference type="GO" id="GO:0046872">
    <property type="term" value="F:metal ion binding"/>
    <property type="evidence" value="ECO:0007669"/>
    <property type="project" value="UniProtKB-KW"/>
</dbReference>
<dbReference type="InterPro" id="IPR011650">
    <property type="entry name" value="Peptidase_M20_dimer"/>
</dbReference>
<dbReference type="Pfam" id="PF01546">
    <property type="entry name" value="Peptidase_M20"/>
    <property type="match status" value="1"/>
</dbReference>